<dbReference type="RefSeq" id="WP_379597893.1">
    <property type="nucleotide sequence ID" value="NZ_JBHUDE010000109.1"/>
</dbReference>
<dbReference type="SUPFAM" id="SSF47598">
    <property type="entry name" value="Ribbon-helix-helix"/>
    <property type="match status" value="1"/>
</dbReference>
<reference evidence="2" key="1">
    <citation type="journal article" date="2019" name="Int. J. Syst. Evol. Microbiol.">
        <title>The Global Catalogue of Microorganisms (GCM) 10K type strain sequencing project: providing services to taxonomists for standard genome sequencing and annotation.</title>
        <authorList>
            <consortium name="The Broad Institute Genomics Platform"/>
            <consortium name="The Broad Institute Genome Sequencing Center for Infectious Disease"/>
            <person name="Wu L."/>
            <person name="Ma J."/>
        </authorList>
    </citation>
    <scope>NUCLEOTIDE SEQUENCE [LARGE SCALE GENOMIC DNA]</scope>
    <source>
        <strain evidence="2">CGMCC 1.12376</strain>
    </source>
</reference>
<proteinExistence type="predicted"/>
<dbReference type="InterPro" id="IPR010985">
    <property type="entry name" value="Ribbon_hlx_hlx"/>
</dbReference>
<organism evidence="1 2">
    <name type="scientific">Oceanobacillus luteolus</name>
    <dbReference type="NCBI Taxonomy" id="1274358"/>
    <lineage>
        <taxon>Bacteria</taxon>
        <taxon>Bacillati</taxon>
        <taxon>Bacillota</taxon>
        <taxon>Bacilli</taxon>
        <taxon>Bacillales</taxon>
        <taxon>Bacillaceae</taxon>
        <taxon>Oceanobacillus</taxon>
    </lineage>
</organism>
<gene>
    <name evidence="1" type="ORF">ACFSBH_12915</name>
</gene>
<keyword evidence="2" id="KW-1185">Reference proteome</keyword>
<dbReference type="Proteomes" id="UP001597221">
    <property type="component" value="Unassembled WGS sequence"/>
</dbReference>
<accession>A0ABW4HSK9</accession>
<dbReference type="EMBL" id="JBHUDE010000109">
    <property type="protein sequence ID" value="MFD1608529.1"/>
    <property type="molecule type" value="Genomic_DNA"/>
</dbReference>
<sequence length="60" mass="7422">MTDNNKNKKLLTRMNKNQFDTFKKIAKRRDEKRSVLVRQWIDDYINEHGNKKELTYYKSK</sequence>
<evidence type="ECO:0008006" key="3">
    <source>
        <dbReference type="Google" id="ProtNLM"/>
    </source>
</evidence>
<protein>
    <recommendedName>
        <fullName evidence="3">Ribbon-helix-helix protein CopG domain-containing protein</fullName>
    </recommendedName>
</protein>
<evidence type="ECO:0000313" key="1">
    <source>
        <dbReference type="EMBL" id="MFD1608529.1"/>
    </source>
</evidence>
<evidence type="ECO:0000313" key="2">
    <source>
        <dbReference type="Proteomes" id="UP001597221"/>
    </source>
</evidence>
<name>A0ABW4HSK9_9BACI</name>
<comment type="caution">
    <text evidence="1">The sequence shown here is derived from an EMBL/GenBank/DDBJ whole genome shotgun (WGS) entry which is preliminary data.</text>
</comment>